<evidence type="ECO:0000256" key="2">
    <source>
        <dbReference type="ARBA" id="ARBA00009001"/>
    </source>
</evidence>
<protein>
    <recommendedName>
        <fullName evidence="8">Transcriptional coactivator p15 (PC4) C-terminal domain-containing protein</fullName>
    </recommendedName>
</protein>
<evidence type="ECO:0000256" key="4">
    <source>
        <dbReference type="ARBA" id="ARBA00023125"/>
    </source>
</evidence>
<dbReference type="EMBL" id="JAPDFR010000007">
    <property type="protein sequence ID" value="KAK0385001.1"/>
    <property type="molecule type" value="Genomic_DNA"/>
</dbReference>
<name>A0AA39GDF4_SARSR</name>
<dbReference type="PANTHER" id="PTHR13215">
    <property type="entry name" value="RNA POLYMERASE II TRANSCRIPTIONAL COACTIVATOR"/>
    <property type="match status" value="1"/>
</dbReference>
<keyword evidence="10" id="KW-1185">Reference proteome</keyword>
<comment type="similarity">
    <text evidence="2">Belongs to the transcriptional coactivator PC4 family.</text>
</comment>
<keyword evidence="4" id="KW-0238">DNA-binding</keyword>
<evidence type="ECO:0000256" key="7">
    <source>
        <dbReference type="SAM" id="MobiDB-lite"/>
    </source>
</evidence>
<dbReference type="InterPro" id="IPR009044">
    <property type="entry name" value="ssDNA-bd_transcriptional_reg"/>
</dbReference>
<keyword evidence="3" id="KW-0805">Transcription regulation</keyword>
<keyword evidence="6" id="KW-0539">Nucleus</keyword>
<evidence type="ECO:0000256" key="3">
    <source>
        <dbReference type="ARBA" id="ARBA00023015"/>
    </source>
</evidence>
<dbReference type="InterPro" id="IPR045125">
    <property type="entry name" value="Sub1/Tcp4-like"/>
</dbReference>
<evidence type="ECO:0000313" key="9">
    <source>
        <dbReference type="EMBL" id="KAK0385001.1"/>
    </source>
</evidence>
<dbReference type="GO" id="GO:0003677">
    <property type="term" value="F:DNA binding"/>
    <property type="evidence" value="ECO:0007669"/>
    <property type="project" value="UniProtKB-KW"/>
</dbReference>
<gene>
    <name evidence="9" type="ORF">NLU13_7479</name>
</gene>
<keyword evidence="5" id="KW-0804">Transcription</keyword>
<dbReference type="AlphaFoldDB" id="A0AA39GDF4"/>
<evidence type="ECO:0000256" key="5">
    <source>
        <dbReference type="ARBA" id="ARBA00023163"/>
    </source>
</evidence>
<accession>A0AA39GDF4</accession>
<dbReference type="GO" id="GO:0003713">
    <property type="term" value="F:transcription coactivator activity"/>
    <property type="evidence" value="ECO:0007669"/>
    <property type="project" value="InterPro"/>
</dbReference>
<feature type="region of interest" description="Disordered" evidence="7">
    <location>
        <begin position="110"/>
        <end position="151"/>
    </location>
</feature>
<proteinExistence type="inferred from homology"/>
<reference evidence="9" key="1">
    <citation type="submission" date="2022-10" db="EMBL/GenBank/DDBJ databases">
        <title>Determination and structural analysis of whole genome sequence of Sarocladium strictum F4-1.</title>
        <authorList>
            <person name="Hu L."/>
            <person name="Jiang Y."/>
        </authorList>
    </citation>
    <scope>NUCLEOTIDE SEQUENCE</scope>
    <source>
        <strain evidence="9">F4-1</strain>
    </source>
</reference>
<dbReference type="InterPro" id="IPR003173">
    <property type="entry name" value="PC4_C"/>
</dbReference>
<feature type="domain" description="Transcriptional coactivator p15 (PC4) C-terminal" evidence="8">
    <location>
        <begin position="46"/>
        <end position="97"/>
    </location>
</feature>
<evidence type="ECO:0000259" key="8">
    <source>
        <dbReference type="Pfam" id="PF02229"/>
    </source>
</evidence>
<feature type="region of interest" description="Disordered" evidence="7">
    <location>
        <begin position="1"/>
        <end position="49"/>
    </location>
</feature>
<evidence type="ECO:0000313" key="10">
    <source>
        <dbReference type="Proteomes" id="UP001175261"/>
    </source>
</evidence>
<dbReference type="Proteomes" id="UP001175261">
    <property type="component" value="Unassembled WGS sequence"/>
</dbReference>
<dbReference type="GO" id="GO:0005634">
    <property type="term" value="C:nucleus"/>
    <property type="evidence" value="ECO:0007669"/>
    <property type="project" value="UniProtKB-SubCell"/>
</dbReference>
<comment type="caution">
    <text evidence="9">The sequence shown here is derived from an EMBL/GenBank/DDBJ whole genome shotgun (WGS) entry which is preliminary data.</text>
</comment>
<sequence length="151" mass="16465">MSPKKRSASFIDDSDASTNEAQAPKKSKKVGSASPAGKDDDGNPYWDLSNKRRVGISQFKNTCLVSIREFYEKDGKHLPGKKGISLSVEQYAALLKAVPGINTALKKQGHNVDDADMDDAPEIPAKVTKVKKQRKSSKANIEATSDEEEDE</sequence>
<evidence type="ECO:0000256" key="6">
    <source>
        <dbReference type="ARBA" id="ARBA00023242"/>
    </source>
</evidence>
<comment type="subcellular location">
    <subcellularLocation>
        <location evidence="1">Nucleus</location>
    </subcellularLocation>
</comment>
<organism evidence="9 10">
    <name type="scientific">Sarocladium strictum</name>
    <name type="common">Black bundle disease fungus</name>
    <name type="synonym">Acremonium strictum</name>
    <dbReference type="NCBI Taxonomy" id="5046"/>
    <lineage>
        <taxon>Eukaryota</taxon>
        <taxon>Fungi</taxon>
        <taxon>Dikarya</taxon>
        <taxon>Ascomycota</taxon>
        <taxon>Pezizomycotina</taxon>
        <taxon>Sordariomycetes</taxon>
        <taxon>Hypocreomycetidae</taxon>
        <taxon>Hypocreales</taxon>
        <taxon>Sarocladiaceae</taxon>
        <taxon>Sarocladium</taxon>
    </lineage>
</organism>
<dbReference type="Pfam" id="PF02229">
    <property type="entry name" value="PC4"/>
    <property type="match status" value="1"/>
</dbReference>
<dbReference type="Gene3D" id="2.30.31.10">
    <property type="entry name" value="Transcriptional Coactivator Pc4, Chain A"/>
    <property type="match status" value="1"/>
</dbReference>
<dbReference type="GO" id="GO:0060261">
    <property type="term" value="P:positive regulation of transcription initiation by RNA polymerase II"/>
    <property type="evidence" value="ECO:0007669"/>
    <property type="project" value="InterPro"/>
</dbReference>
<feature type="compositionally biased region" description="Basic residues" evidence="7">
    <location>
        <begin position="128"/>
        <end position="137"/>
    </location>
</feature>
<evidence type="ECO:0000256" key="1">
    <source>
        <dbReference type="ARBA" id="ARBA00004123"/>
    </source>
</evidence>
<dbReference type="SUPFAM" id="SSF54447">
    <property type="entry name" value="ssDNA-binding transcriptional regulator domain"/>
    <property type="match status" value="1"/>
</dbReference>